<protein>
    <submittedName>
        <fullName evidence="1">Uncharacterized protein</fullName>
    </submittedName>
</protein>
<dbReference type="Gramene" id="CDF35214">
    <property type="protein sequence ID" value="CDF35214"/>
    <property type="gene ID" value="CHC_T00003804001"/>
</dbReference>
<dbReference type="KEGG" id="ccp:CHC_T00003804001"/>
<name>R7QAW2_CHOCR</name>
<proteinExistence type="predicted"/>
<sequence>MTVQTFTNVGNRRDLLSIVQLDADVGSAVLGSNYLGSAMPHHIRNLSFKRRALVNVKDVRAQDTLKWMLAASLVRSSDWMFSHCEYADADPDVKSPFLEVGEQSSRACSPRGCRQNGRF</sequence>
<dbReference type="AlphaFoldDB" id="R7QAW2"/>
<organism evidence="1 2">
    <name type="scientific">Chondrus crispus</name>
    <name type="common">Carrageen Irish moss</name>
    <name type="synonym">Polymorpha crispa</name>
    <dbReference type="NCBI Taxonomy" id="2769"/>
    <lineage>
        <taxon>Eukaryota</taxon>
        <taxon>Rhodophyta</taxon>
        <taxon>Florideophyceae</taxon>
        <taxon>Rhodymeniophycidae</taxon>
        <taxon>Gigartinales</taxon>
        <taxon>Gigartinaceae</taxon>
        <taxon>Chondrus</taxon>
    </lineage>
</organism>
<evidence type="ECO:0000313" key="1">
    <source>
        <dbReference type="EMBL" id="CDF35214.1"/>
    </source>
</evidence>
<evidence type="ECO:0000313" key="2">
    <source>
        <dbReference type="Proteomes" id="UP000012073"/>
    </source>
</evidence>
<reference evidence="2" key="1">
    <citation type="journal article" date="2013" name="Proc. Natl. Acad. Sci. U.S.A.">
        <title>Genome structure and metabolic features in the red seaweed Chondrus crispus shed light on evolution of the Archaeplastida.</title>
        <authorList>
            <person name="Collen J."/>
            <person name="Porcel B."/>
            <person name="Carre W."/>
            <person name="Ball S.G."/>
            <person name="Chaparro C."/>
            <person name="Tonon T."/>
            <person name="Barbeyron T."/>
            <person name="Michel G."/>
            <person name="Noel B."/>
            <person name="Valentin K."/>
            <person name="Elias M."/>
            <person name="Artiguenave F."/>
            <person name="Arun A."/>
            <person name="Aury J.M."/>
            <person name="Barbosa-Neto J.F."/>
            <person name="Bothwell J.H."/>
            <person name="Bouget F.Y."/>
            <person name="Brillet L."/>
            <person name="Cabello-Hurtado F."/>
            <person name="Capella-Gutierrez S."/>
            <person name="Charrier B."/>
            <person name="Cladiere L."/>
            <person name="Cock J.M."/>
            <person name="Coelho S.M."/>
            <person name="Colleoni C."/>
            <person name="Czjzek M."/>
            <person name="Da Silva C."/>
            <person name="Delage L."/>
            <person name="Denoeud F."/>
            <person name="Deschamps P."/>
            <person name="Dittami S.M."/>
            <person name="Gabaldon T."/>
            <person name="Gachon C.M."/>
            <person name="Groisillier A."/>
            <person name="Herve C."/>
            <person name="Jabbari K."/>
            <person name="Katinka M."/>
            <person name="Kloareg B."/>
            <person name="Kowalczyk N."/>
            <person name="Labadie K."/>
            <person name="Leblanc C."/>
            <person name="Lopez P.J."/>
            <person name="McLachlan D.H."/>
            <person name="Meslet-Cladiere L."/>
            <person name="Moustafa A."/>
            <person name="Nehr Z."/>
            <person name="Nyvall Collen P."/>
            <person name="Panaud O."/>
            <person name="Partensky F."/>
            <person name="Poulain J."/>
            <person name="Rensing S.A."/>
            <person name="Rousvoal S."/>
            <person name="Samson G."/>
            <person name="Symeonidi A."/>
            <person name="Weissenbach J."/>
            <person name="Zambounis A."/>
            <person name="Wincker P."/>
            <person name="Boyen C."/>
        </authorList>
    </citation>
    <scope>NUCLEOTIDE SEQUENCE [LARGE SCALE GENOMIC DNA]</scope>
    <source>
        <strain evidence="2">cv. Stackhouse</strain>
    </source>
</reference>
<dbReference type="EMBL" id="HG001722">
    <property type="protein sequence ID" value="CDF35214.1"/>
    <property type="molecule type" value="Genomic_DNA"/>
</dbReference>
<dbReference type="RefSeq" id="XP_005715033.1">
    <property type="nucleotide sequence ID" value="XM_005714976.1"/>
</dbReference>
<gene>
    <name evidence="1" type="ORF">CHC_T00003804001</name>
</gene>
<dbReference type="GeneID" id="17322746"/>
<keyword evidence="2" id="KW-1185">Reference proteome</keyword>
<accession>R7QAW2</accession>
<dbReference type="Proteomes" id="UP000012073">
    <property type="component" value="Unassembled WGS sequence"/>
</dbReference>